<proteinExistence type="predicted"/>
<dbReference type="InterPro" id="IPR052349">
    <property type="entry name" value="Metallo-hydrolase_Enzymes"/>
</dbReference>
<comment type="caution">
    <text evidence="2">The sequence shown here is derived from an EMBL/GenBank/DDBJ whole genome shotgun (WGS) entry which is preliminary data.</text>
</comment>
<dbReference type="InterPro" id="IPR032466">
    <property type="entry name" value="Metal_Hydrolase"/>
</dbReference>
<dbReference type="EMBL" id="JBHSXS010000055">
    <property type="protein sequence ID" value="MFC6886500.1"/>
    <property type="molecule type" value="Genomic_DNA"/>
</dbReference>
<reference evidence="3" key="1">
    <citation type="journal article" date="2019" name="Int. J. Syst. Evol. Microbiol.">
        <title>The Global Catalogue of Microorganisms (GCM) 10K type strain sequencing project: providing services to taxonomists for standard genome sequencing and annotation.</title>
        <authorList>
            <consortium name="The Broad Institute Genomics Platform"/>
            <consortium name="The Broad Institute Genome Sequencing Center for Infectious Disease"/>
            <person name="Wu L."/>
            <person name="Ma J."/>
        </authorList>
    </citation>
    <scope>NUCLEOTIDE SEQUENCE [LARGE SCALE GENOMIC DNA]</scope>
    <source>
        <strain evidence="3">JCM 3369</strain>
    </source>
</reference>
<protein>
    <submittedName>
        <fullName evidence="2">Amidohydrolase family protein</fullName>
    </submittedName>
</protein>
<name>A0ABW2CZW0_9ACTN</name>
<keyword evidence="3" id="KW-1185">Reference proteome</keyword>
<dbReference type="Pfam" id="PF07969">
    <property type="entry name" value="Amidohydro_3"/>
    <property type="match status" value="1"/>
</dbReference>
<dbReference type="Proteomes" id="UP001596380">
    <property type="component" value="Unassembled WGS sequence"/>
</dbReference>
<dbReference type="InterPro" id="IPR011059">
    <property type="entry name" value="Metal-dep_hydrolase_composite"/>
</dbReference>
<evidence type="ECO:0000313" key="3">
    <source>
        <dbReference type="Proteomes" id="UP001596380"/>
    </source>
</evidence>
<dbReference type="Gene3D" id="2.30.40.10">
    <property type="entry name" value="Urease, subunit C, domain 1"/>
    <property type="match status" value="1"/>
</dbReference>
<dbReference type="InterPro" id="IPR013108">
    <property type="entry name" value="Amidohydro_3"/>
</dbReference>
<evidence type="ECO:0000259" key="1">
    <source>
        <dbReference type="Pfam" id="PF07969"/>
    </source>
</evidence>
<feature type="domain" description="Amidohydrolase 3" evidence="1">
    <location>
        <begin position="57"/>
        <end position="411"/>
    </location>
</feature>
<evidence type="ECO:0000313" key="2">
    <source>
        <dbReference type="EMBL" id="MFC6886500.1"/>
    </source>
</evidence>
<accession>A0ABW2CZW0</accession>
<organism evidence="2 3">
    <name type="scientific">Actinomadura yumaensis</name>
    <dbReference type="NCBI Taxonomy" id="111807"/>
    <lineage>
        <taxon>Bacteria</taxon>
        <taxon>Bacillati</taxon>
        <taxon>Actinomycetota</taxon>
        <taxon>Actinomycetes</taxon>
        <taxon>Streptosporangiales</taxon>
        <taxon>Thermomonosporaceae</taxon>
        <taxon>Actinomadura</taxon>
    </lineage>
</organism>
<dbReference type="SUPFAM" id="SSF51338">
    <property type="entry name" value="Composite domain of metallo-dependent hydrolases"/>
    <property type="match status" value="1"/>
</dbReference>
<dbReference type="RefSeq" id="WP_160820339.1">
    <property type="nucleotide sequence ID" value="NZ_JBHSXE010000001.1"/>
</dbReference>
<dbReference type="Gene3D" id="3.20.20.140">
    <property type="entry name" value="Metal-dependent hydrolases"/>
    <property type="match status" value="1"/>
</dbReference>
<gene>
    <name evidence="2" type="ORF">ACFQKB_42535</name>
</gene>
<dbReference type="CDD" id="cd01293">
    <property type="entry name" value="Bact_CD"/>
    <property type="match status" value="1"/>
</dbReference>
<dbReference type="PANTHER" id="PTHR32027">
    <property type="entry name" value="CYTOSINE DEAMINASE"/>
    <property type="match status" value="1"/>
</dbReference>
<dbReference type="PANTHER" id="PTHR32027:SF9">
    <property type="entry name" value="BLL3847 PROTEIN"/>
    <property type="match status" value="1"/>
</dbReference>
<dbReference type="SUPFAM" id="SSF51556">
    <property type="entry name" value="Metallo-dependent hydrolases"/>
    <property type="match status" value="1"/>
</dbReference>
<sequence length="439" mass="45558">MTKPLLLERATIAGATPARPAAGTADATDVLLADGLVAAIGPDAAADPRTPSAERLDLDGYVLLPSAAEAHAHLDKALLARRVANPTGDLQGAVDAVRSVYDSMDEADVTSRAVKALSTALANGYTAVRSHADVQDELGTRSLRALLKLRERIAGLIDLQLVSLTGFPLAGAGRDGRHHRRLLTEAIDLGVDVVGGAPWLDPNPREAVAILVRAAAEAGLPTDLHLDETTDASMLMLRVYADEVARHGLGGRATASHCVSLGQQDPGTAREIARTLADVGISVVTLPQTNLYLQGRDDPTRTPRALTAVGTLREAGVTVAGGGDNWRDPFNPLGRIDPFETASLLVAAAHLAPADAYDAVTAKARAALGLPPVAVEPGSPADLLAVRAPSLDEAIAAAPQDRIVLRAGRVVARTRVVRETVPDLNAAPGHAPASNMETT</sequence>